<comment type="similarity">
    <text evidence="4">In the N-terminal section; belongs to the cytidine and deoxycytidylate deaminase family.</text>
</comment>
<comment type="similarity">
    <text evidence="5">In the C-terminal section; belongs to the HTP reductase family.</text>
</comment>
<evidence type="ECO:0000256" key="4">
    <source>
        <dbReference type="ARBA" id="ARBA00005259"/>
    </source>
</evidence>
<evidence type="ECO:0000256" key="3">
    <source>
        <dbReference type="ARBA" id="ARBA00004910"/>
    </source>
</evidence>
<sequence length="347" mass="38047">MTVSQQAQCQDQTEAIRAGFELALKKTIPTLGATAPNPSVGCVLLDQEGRVLSVGVHEAAGQPHAEVMALEQAYQEGTLERAHTALVTLEPCAHHGRTPPCSERLRQSPVQAVWIGARDPNPVAAGGGASLAQGEGAKRVVFLDDKPAYREIAQQCRALLAPFSCRVTKDRPWLTVKQALDHSGSMIPPKGTKTFTSPQSLLFAHHIRRATDAVITGIGTVLADDPSFTVRHLPDHAHRHKRLLIVLGQQGRLPEEWRKARERDGFDVRVCSSLEAMLVALRDYGANWALIEAGPSVLRSIKEANLWDDWLTIHQQANDHDDRLSWQMRDGSQKDMSPLSLLHIGGK</sequence>
<dbReference type="InterPro" id="IPR004794">
    <property type="entry name" value="Eubact_RibD"/>
</dbReference>
<evidence type="ECO:0000313" key="16">
    <source>
        <dbReference type="EMBL" id="GBQ05073.1"/>
    </source>
</evidence>
<protein>
    <recommendedName>
        <fullName evidence="8">Riboflavin biosynthesis protein RibD</fullName>
        <ecNumber evidence="7">1.1.1.193</ecNumber>
        <ecNumber evidence="6">3.5.4.26</ecNumber>
    </recommendedName>
</protein>
<dbReference type="NCBIfam" id="TIGR00326">
    <property type="entry name" value="eubact_ribD"/>
    <property type="match status" value="1"/>
</dbReference>
<gene>
    <name evidence="16" type="ORF">AA15669_0289</name>
</gene>
<evidence type="ECO:0000256" key="12">
    <source>
        <dbReference type="ARBA" id="ARBA00022857"/>
    </source>
</evidence>
<dbReference type="Gene3D" id="3.40.430.10">
    <property type="entry name" value="Dihydrofolate Reductase, subunit A"/>
    <property type="match status" value="1"/>
</dbReference>
<organism evidence="16 17">
    <name type="scientific">Saccharibacter floricola DSM 15669</name>
    <dbReference type="NCBI Taxonomy" id="1123227"/>
    <lineage>
        <taxon>Bacteria</taxon>
        <taxon>Pseudomonadati</taxon>
        <taxon>Pseudomonadota</taxon>
        <taxon>Alphaproteobacteria</taxon>
        <taxon>Acetobacterales</taxon>
        <taxon>Acetobacteraceae</taxon>
        <taxon>Saccharibacter</taxon>
    </lineage>
</organism>
<dbReference type="Pfam" id="PF01872">
    <property type="entry name" value="RibD_C"/>
    <property type="match status" value="1"/>
</dbReference>
<evidence type="ECO:0000256" key="13">
    <source>
        <dbReference type="ARBA" id="ARBA00023002"/>
    </source>
</evidence>
<accession>A0ABQ0NXD4</accession>
<dbReference type="EC" id="1.1.1.193" evidence="7"/>
<evidence type="ECO:0000313" key="17">
    <source>
        <dbReference type="Proteomes" id="UP001062901"/>
    </source>
</evidence>
<evidence type="ECO:0000256" key="6">
    <source>
        <dbReference type="ARBA" id="ARBA00012766"/>
    </source>
</evidence>
<dbReference type="InterPro" id="IPR002125">
    <property type="entry name" value="CMP_dCMP_dom"/>
</dbReference>
<keyword evidence="10" id="KW-0479">Metal-binding</keyword>
<evidence type="ECO:0000256" key="2">
    <source>
        <dbReference type="ARBA" id="ARBA00004882"/>
    </source>
</evidence>
<dbReference type="InterPro" id="IPR016193">
    <property type="entry name" value="Cytidine_deaminase-like"/>
</dbReference>
<reference evidence="16" key="1">
    <citation type="submission" date="2013-04" db="EMBL/GenBank/DDBJ databases">
        <title>The genome sequencing project of 58 acetic acid bacteria.</title>
        <authorList>
            <person name="Okamoto-Kainuma A."/>
            <person name="Ishikawa M."/>
            <person name="Umino S."/>
            <person name="Koizumi Y."/>
            <person name="Shiwa Y."/>
            <person name="Yoshikawa H."/>
            <person name="Matsutani M."/>
            <person name="Matsushita K."/>
        </authorList>
    </citation>
    <scope>NUCLEOTIDE SEQUENCE</scope>
    <source>
        <strain evidence="16">DSM 15669</strain>
    </source>
</reference>
<dbReference type="PROSITE" id="PS51747">
    <property type="entry name" value="CYT_DCMP_DEAMINASES_2"/>
    <property type="match status" value="1"/>
</dbReference>
<keyword evidence="14" id="KW-0511">Multifunctional enzyme</keyword>
<evidence type="ECO:0000259" key="15">
    <source>
        <dbReference type="PROSITE" id="PS51747"/>
    </source>
</evidence>
<dbReference type="SUPFAM" id="SSF53597">
    <property type="entry name" value="Dihydrofolate reductase-like"/>
    <property type="match status" value="1"/>
</dbReference>
<proteinExistence type="inferred from homology"/>
<evidence type="ECO:0000256" key="14">
    <source>
        <dbReference type="ARBA" id="ARBA00023268"/>
    </source>
</evidence>
<dbReference type="SUPFAM" id="SSF53927">
    <property type="entry name" value="Cytidine deaminase-like"/>
    <property type="match status" value="1"/>
</dbReference>
<evidence type="ECO:0000256" key="7">
    <source>
        <dbReference type="ARBA" id="ARBA00013173"/>
    </source>
</evidence>
<keyword evidence="13" id="KW-0560">Oxidoreductase</keyword>
<dbReference type="RefSeq" id="WP_018979831.1">
    <property type="nucleotide sequence ID" value="NZ_BAQD01000003.1"/>
</dbReference>
<dbReference type="EC" id="3.5.4.26" evidence="6"/>
<evidence type="ECO:0000256" key="8">
    <source>
        <dbReference type="ARBA" id="ARBA00019930"/>
    </source>
</evidence>
<evidence type="ECO:0000256" key="11">
    <source>
        <dbReference type="ARBA" id="ARBA00022833"/>
    </source>
</evidence>
<comment type="pathway">
    <text evidence="3">Cofactor biosynthesis; riboflavin biosynthesis; 5-amino-6-(D-ribitylamino)uracil from GTP: step 3/4.</text>
</comment>
<keyword evidence="9" id="KW-0686">Riboflavin biosynthesis</keyword>
<dbReference type="PANTHER" id="PTHR38011">
    <property type="entry name" value="DIHYDROFOLATE REDUCTASE FAMILY PROTEIN (AFU_ORTHOLOGUE AFUA_8G06820)"/>
    <property type="match status" value="1"/>
</dbReference>
<dbReference type="InterPro" id="IPR002734">
    <property type="entry name" value="RibDG_C"/>
</dbReference>
<dbReference type="PROSITE" id="PS00903">
    <property type="entry name" value="CYT_DCMP_DEAMINASES_1"/>
    <property type="match status" value="1"/>
</dbReference>
<dbReference type="InterPro" id="IPR016192">
    <property type="entry name" value="APOBEC/CMP_deaminase_Zn-bd"/>
</dbReference>
<dbReference type="Proteomes" id="UP001062901">
    <property type="component" value="Unassembled WGS sequence"/>
</dbReference>
<keyword evidence="11" id="KW-0862">Zinc</keyword>
<comment type="function">
    <text evidence="1">Converts 2,5-diamino-6-(ribosylamino)-4(3h)-pyrimidinone 5'-phosphate into 5-amino-6-(ribosylamino)-2,4(1h,3h)-pyrimidinedione 5'-phosphate.</text>
</comment>
<comment type="caution">
    <text evidence="16">The sequence shown here is derived from an EMBL/GenBank/DDBJ whole genome shotgun (WGS) entry which is preliminary data.</text>
</comment>
<name>A0ABQ0NXD4_9PROT</name>
<evidence type="ECO:0000256" key="10">
    <source>
        <dbReference type="ARBA" id="ARBA00022723"/>
    </source>
</evidence>
<dbReference type="Pfam" id="PF00383">
    <property type="entry name" value="dCMP_cyt_deam_1"/>
    <property type="match status" value="1"/>
</dbReference>
<evidence type="ECO:0000256" key="9">
    <source>
        <dbReference type="ARBA" id="ARBA00022619"/>
    </source>
</evidence>
<evidence type="ECO:0000256" key="1">
    <source>
        <dbReference type="ARBA" id="ARBA00002151"/>
    </source>
</evidence>
<dbReference type="Gene3D" id="3.40.140.10">
    <property type="entry name" value="Cytidine Deaminase, domain 2"/>
    <property type="match status" value="1"/>
</dbReference>
<dbReference type="CDD" id="cd01284">
    <property type="entry name" value="Riboflavin_deaminase-reductase"/>
    <property type="match status" value="1"/>
</dbReference>
<keyword evidence="17" id="KW-1185">Reference proteome</keyword>
<keyword evidence="12" id="KW-0521">NADP</keyword>
<feature type="domain" description="CMP/dCMP-type deaminase" evidence="15">
    <location>
        <begin position="10"/>
        <end position="131"/>
    </location>
</feature>
<comment type="pathway">
    <text evidence="2">Cofactor biosynthesis; riboflavin biosynthesis; 5-amino-6-(D-ribitylamino)uracil from GTP: step 2/4.</text>
</comment>
<dbReference type="InterPro" id="IPR050765">
    <property type="entry name" value="Riboflavin_Biosynth_HTPR"/>
</dbReference>
<dbReference type="EMBL" id="BAQD01000003">
    <property type="protein sequence ID" value="GBQ05073.1"/>
    <property type="molecule type" value="Genomic_DNA"/>
</dbReference>
<dbReference type="InterPro" id="IPR024072">
    <property type="entry name" value="DHFR-like_dom_sf"/>
</dbReference>
<dbReference type="PANTHER" id="PTHR38011:SF7">
    <property type="entry name" value="2,5-DIAMINO-6-RIBOSYLAMINO-4(3H)-PYRIMIDINONE 5'-PHOSPHATE REDUCTASE"/>
    <property type="match status" value="1"/>
</dbReference>
<evidence type="ECO:0000256" key="5">
    <source>
        <dbReference type="ARBA" id="ARBA00007417"/>
    </source>
</evidence>